<dbReference type="AlphaFoldDB" id="A0A5B9QCM1"/>
<dbReference type="InterPro" id="IPR036393">
    <property type="entry name" value="AceGlu_kinase-like_sf"/>
</dbReference>
<gene>
    <name evidence="1" type="ORF">Pr1d_28500</name>
</gene>
<keyword evidence="2" id="KW-1185">Reference proteome</keyword>
<organism evidence="1 2">
    <name type="scientific">Bythopirellula goksoeyrii</name>
    <dbReference type="NCBI Taxonomy" id="1400387"/>
    <lineage>
        <taxon>Bacteria</taxon>
        <taxon>Pseudomonadati</taxon>
        <taxon>Planctomycetota</taxon>
        <taxon>Planctomycetia</taxon>
        <taxon>Pirellulales</taxon>
        <taxon>Lacipirellulaceae</taxon>
        <taxon>Bythopirellula</taxon>
    </lineage>
</organism>
<sequence>MSDLSIRVVKVGGSLFELPELGKRITTWLKIQSPAYNLLVAGGGKLVDEIRMQQLDERTAHWQCIEILEKTAISLASKLPGVSIVDLPPGFKESQPNCATVFSPSRWLREVEPNLPGTRLRESWEVTSDSIAARLTICFHRAELVLLKSADAPCLDFTKLAECRYVDRMFPEFAQELPVVRMVNLRQFPGES</sequence>
<evidence type="ECO:0008006" key="3">
    <source>
        <dbReference type="Google" id="ProtNLM"/>
    </source>
</evidence>
<dbReference type="RefSeq" id="WP_148074050.1">
    <property type="nucleotide sequence ID" value="NZ_CP042913.1"/>
</dbReference>
<dbReference type="EMBL" id="CP042913">
    <property type="protein sequence ID" value="QEG35549.1"/>
    <property type="molecule type" value="Genomic_DNA"/>
</dbReference>
<reference evidence="1 2" key="1">
    <citation type="submission" date="2019-08" db="EMBL/GenBank/DDBJ databases">
        <title>Deep-cultivation of Planctomycetes and their phenomic and genomic characterization uncovers novel biology.</title>
        <authorList>
            <person name="Wiegand S."/>
            <person name="Jogler M."/>
            <person name="Boedeker C."/>
            <person name="Pinto D."/>
            <person name="Vollmers J."/>
            <person name="Rivas-Marin E."/>
            <person name="Kohn T."/>
            <person name="Peeters S.H."/>
            <person name="Heuer A."/>
            <person name="Rast P."/>
            <person name="Oberbeckmann S."/>
            <person name="Bunk B."/>
            <person name="Jeske O."/>
            <person name="Meyerdierks A."/>
            <person name="Storesund J.E."/>
            <person name="Kallscheuer N."/>
            <person name="Luecker S."/>
            <person name="Lage O.M."/>
            <person name="Pohl T."/>
            <person name="Merkel B.J."/>
            <person name="Hornburger P."/>
            <person name="Mueller R.-W."/>
            <person name="Bruemmer F."/>
            <person name="Labrenz M."/>
            <person name="Spormann A.M."/>
            <person name="Op den Camp H."/>
            <person name="Overmann J."/>
            <person name="Amann R."/>
            <person name="Jetten M.S.M."/>
            <person name="Mascher T."/>
            <person name="Medema M.H."/>
            <person name="Devos D.P."/>
            <person name="Kaster A.-K."/>
            <person name="Ovreas L."/>
            <person name="Rohde M."/>
            <person name="Galperin M.Y."/>
            <person name="Jogler C."/>
        </authorList>
    </citation>
    <scope>NUCLEOTIDE SEQUENCE [LARGE SCALE GENOMIC DNA]</scope>
    <source>
        <strain evidence="1 2">Pr1d</strain>
    </source>
</reference>
<name>A0A5B9QCM1_9BACT</name>
<dbReference type="Proteomes" id="UP000323917">
    <property type="component" value="Chromosome"/>
</dbReference>
<dbReference type="KEGG" id="bgok:Pr1d_28500"/>
<protein>
    <recommendedName>
        <fullName evidence="3">Amino acid kinase family protein</fullName>
    </recommendedName>
</protein>
<dbReference type="Gene3D" id="3.40.1160.10">
    <property type="entry name" value="Acetylglutamate kinase-like"/>
    <property type="match status" value="1"/>
</dbReference>
<accession>A0A5B9QCM1</accession>
<proteinExistence type="predicted"/>
<evidence type="ECO:0000313" key="1">
    <source>
        <dbReference type="EMBL" id="QEG35549.1"/>
    </source>
</evidence>
<dbReference type="OrthoDB" id="8526978at2"/>
<evidence type="ECO:0000313" key="2">
    <source>
        <dbReference type="Proteomes" id="UP000323917"/>
    </source>
</evidence>